<evidence type="ECO:0000313" key="1">
    <source>
        <dbReference type="EMBL" id="KAK4125771.1"/>
    </source>
</evidence>
<protein>
    <submittedName>
        <fullName evidence="1">Uncharacterized protein</fullName>
    </submittedName>
</protein>
<dbReference type="Proteomes" id="UP001302602">
    <property type="component" value="Unassembled WGS sequence"/>
</dbReference>
<gene>
    <name evidence="1" type="ORF">N657DRAFT_642525</name>
</gene>
<dbReference type="RefSeq" id="XP_062649542.1">
    <property type="nucleotide sequence ID" value="XM_062792361.1"/>
</dbReference>
<organism evidence="1 2">
    <name type="scientific">Parathielavia appendiculata</name>
    <dbReference type="NCBI Taxonomy" id="2587402"/>
    <lineage>
        <taxon>Eukaryota</taxon>
        <taxon>Fungi</taxon>
        <taxon>Dikarya</taxon>
        <taxon>Ascomycota</taxon>
        <taxon>Pezizomycotina</taxon>
        <taxon>Sordariomycetes</taxon>
        <taxon>Sordariomycetidae</taxon>
        <taxon>Sordariales</taxon>
        <taxon>Chaetomiaceae</taxon>
        <taxon>Parathielavia</taxon>
    </lineage>
</organism>
<reference evidence="1" key="1">
    <citation type="journal article" date="2023" name="Mol. Phylogenet. Evol.">
        <title>Genome-scale phylogeny and comparative genomics of the fungal order Sordariales.</title>
        <authorList>
            <person name="Hensen N."/>
            <person name="Bonometti L."/>
            <person name="Westerberg I."/>
            <person name="Brannstrom I.O."/>
            <person name="Guillou S."/>
            <person name="Cros-Aarteil S."/>
            <person name="Calhoun S."/>
            <person name="Haridas S."/>
            <person name="Kuo A."/>
            <person name="Mondo S."/>
            <person name="Pangilinan J."/>
            <person name="Riley R."/>
            <person name="LaButti K."/>
            <person name="Andreopoulos B."/>
            <person name="Lipzen A."/>
            <person name="Chen C."/>
            <person name="Yan M."/>
            <person name="Daum C."/>
            <person name="Ng V."/>
            <person name="Clum A."/>
            <person name="Steindorff A."/>
            <person name="Ohm R.A."/>
            <person name="Martin F."/>
            <person name="Silar P."/>
            <person name="Natvig D.O."/>
            <person name="Lalanne C."/>
            <person name="Gautier V."/>
            <person name="Ament-Velasquez S.L."/>
            <person name="Kruys A."/>
            <person name="Hutchinson M.I."/>
            <person name="Powell A.J."/>
            <person name="Barry K."/>
            <person name="Miller A.N."/>
            <person name="Grigoriev I.V."/>
            <person name="Debuchy R."/>
            <person name="Gladieux P."/>
            <person name="Hiltunen Thoren M."/>
            <person name="Johannesson H."/>
        </authorList>
    </citation>
    <scope>NUCLEOTIDE SEQUENCE</scope>
    <source>
        <strain evidence="1">CBS 731.68</strain>
    </source>
</reference>
<accession>A0AAN6U4N5</accession>
<proteinExistence type="predicted"/>
<keyword evidence="2" id="KW-1185">Reference proteome</keyword>
<dbReference type="AlphaFoldDB" id="A0AAN6U4N5"/>
<name>A0AAN6U4N5_9PEZI</name>
<dbReference type="GeneID" id="87829130"/>
<reference evidence="1" key="2">
    <citation type="submission" date="2023-05" db="EMBL/GenBank/DDBJ databases">
        <authorList>
            <consortium name="Lawrence Berkeley National Laboratory"/>
            <person name="Steindorff A."/>
            <person name="Hensen N."/>
            <person name="Bonometti L."/>
            <person name="Westerberg I."/>
            <person name="Brannstrom I.O."/>
            <person name="Guillou S."/>
            <person name="Cros-Aarteil S."/>
            <person name="Calhoun S."/>
            <person name="Haridas S."/>
            <person name="Kuo A."/>
            <person name="Mondo S."/>
            <person name="Pangilinan J."/>
            <person name="Riley R."/>
            <person name="Labutti K."/>
            <person name="Andreopoulos B."/>
            <person name="Lipzen A."/>
            <person name="Chen C."/>
            <person name="Yanf M."/>
            <person name="Daum C."/>
            <person name="Ng V."/>
            <person name="Clum A."/>
            <person name="Ohm R."/>
            <person name="Martin F."/>
            <person name="Silar P."/>
            <person name="Natvig D."/>
            <person name="Lalanne C."/>
            <person name="Gautier V."/>
            <person name="Ament-Velasquez S.L."/>
            <person name="Kruys A."/>
            <person name="Hutchinson M.I."/>
            <person name="Powell A.J."/>
            <person name="Barry K."/>
            <person name="Miller A.N."/>
            <person name="Grigoriev I.V."/>
            <person name="Debuchy R."/>
            <person name="Gladieux P."/>
            <person name="Thoren M.H."/>
            <person name="Johannesson H."/>
        </authorList>
    </citation>
    <scope>NUCLEOTIDE SEQUENCE</scope>
    <source>
        <strain evidence="1">CBS 731.68</strain>
    </source>
</reference>
<comment type="caution">
    <text evidence="1">The sequence shown here is derived from an EMBL/GenBank/DDBJ whole genome shotgun (WGS) entry which is preliminary data.</text>
</comment>
<dbReference type="EMBL" id="MU853225">
    <property type="protein sequence ID" value="KAK4125771.1"/>
    <property type="molecule type" value="Genomic_DNA"/>
</dbReference>
<sequence>MVLLDPDKPSMSELDEFKLDWGLRNTAIPLESFQEHIKTRPSGTAIKTTTPSGTIGGTLSGTPSFVRLPGFKAFQEVYTAMLYRPLFARGLRELGSACR</sequence>
<evidence type="ECO:0000313" key="2">
    <source>
        <dbReference type="Proteomes" id="UP001302602"/>
    </source>
</evidence>